<comment type="caution">
    <text evidence="1">The sequence shown here is derived from an EMBL/GenBank/DDBJ whole genome shotgun (WGS) entry which is preliminary data.</text>
</comment>
<reference evidence="1" key="1">
    <citation type="journal article" date="2020" name="mSystems">
        <title>Genome- and Community-Level Interaction Insights into Carbon Utilization and Element Cycling Functions of Hydrothermarchaeota in Hydrothermal Sediment.</title>
        <authorList>
            <person name="Zhou Z."/>
            <person name="Liu Y."/>
            <person name="Xu W."/>
            <person name="Pan J."/>
            <person name="Luo Z.H."/>
            <person name="Li M."/>
        </authorList>
    </citation>
    <scope>NUCLEOTIDE SEQUENCE [LARGE SCALE GENOMIC DNA]</scope>
    <source>
        <strain evidence="1">SpSt-902</strain>
    </source>
</reference>
<dbReference type="AlphaFoldDB" id="A0A7C3QUZ8"/>
<dbReference type="EMBL" id="DTMM01000225">
    <property type="protein sequence ID" value="HFT94311.1"/>
    <property type="molecule type" value="Genomic_DNA"/>
</dbReference>
<proteinExistence type="predicted"/>
<protein>
    <submittedName>
        <fullName evidence="1">Uncharacterized protein</fullName>
    </submittedName>
</protein>
<accession>A0A7C3QUZ8</accession>
<sequence>MKTKIIFPRCSPLAIASLAIRAFSAFLVFFVGWGIGTVQPSFAQDPPAALPSPLPVTSPSPLNATPGGQIMAMQNAAMQSAAQSQTGTFSGNIPKSTSLSANFAWADTFNASALNGGYGGGVTVTRWITALTAASP</sequence>
<gene>
    <name evidence="1" type="ORF">ENX03_10395</name>
</gene>
<name>A0A7C3QUZ8_9BACT</name>
<organism evidence="1">
    <name type="scientific">Leptospirillum ferriphilum</name>
    <dbReference type="NCBI Taxonomy" id="178606"/>
    <lineage>
        <taxon>Bacteria</taxon>
        <taxon>Pseudomonadati</taxon>
        <taxon>Nitrospirota</taxon>
        <taxon>Nitrospiria</taxon>
        <taxon>Nitrospirales</taxon>
        <taxon>Nitrospiraceae</taxon>
        <taxon>Leptospirillum</taxon>
    </lineage>
</organism>
<evidence type="ECO:0000313" key="1">
    <source>
        <dbReference type="EMBL" id="HFT94311.1"/>
    </source>
</evidence>